<protein>
    <submittedName>
        <fullName evidence="1">Uncharacterized protein</fullName>
    </submittedName>
</protein>
<dbReference type="Proteomes" id="UP001458946">
    <property type="component" value="Unassembled WGS sequence"/>
</dbReference>
<accession>A0ABP9VER5</accession>
<organism evidence="1 2">
    <name type="scientific">Deinococcus xinjiangensis</name>
    <dbReference type="NCBI Taxonomy" id="457454"/>
    <lineage>
        <taxon>Bacteria</taxon>
        <taxon>Thermotogati</taxon>
        <taxon>Deinococcota</taxon>
        <taxon>Deinococci</taxon>
        <taxon>Deinococcales</taxon>
        <taxon>Deinococcaceae</taxon>
        <taxon>Deinococcus</taxon>
    </lineage>
</organism>
<keyword evidence="2" id="KW-1185">Reference proteome</keyword>
<reference evidence="1 2" key="1">
    <citation type="submission" date="2024-02" db="EMBL/GenBank/DDBJ databases">
        <title>Deinococcus xinjiangensis NBRC 107630.</title>
        <authorList>
            <person name="Ichikawa N."/>
            <person name="Katano-Makiyama Y."/>
            <person name="Hidaka K."/>
        </authorList>
    </citation>
    <scope>NUCLEOTIDE SEQUENCE [LARGE SCALE GENOMIC DNA]</scope>
    <source>
        <strain evidence="1 2">NBRC 107630</strain>
    </source>
</reference>
<name>A0ABP9VER5_9DEIO</name>
<gene>
    <name evidence="1" type="ORF">Dxin01_02322</name>
</gene>
<evidence type="ECO:0000313" key="1">
    <source>
        <dbReference type="EMBL" id="GAA5502578.1"/>
    </source>
</evidence>
<dbReference type="RefSeq" id="WP_353542545.1">
    <property type="nucleotide sequence ID" value="NZ_BAABRN010000025.1"/>
</dbReference>
<sequence length="112" mass="13155">MPSDPEKIDEWVAERTKHEIYDEPLASDGDFFEYWHTPAKQLRLNLVSQIYQSGLILKTPAEIKVFSEEIDELAHYWRSKISSENLERLSKRMAHVLDAIELARENNGWIII</sequence>
<comment type="caution">
    <text evidence="1">The sequence shown here is derived from an EMBL/GenBank/DDBJ whole genome shotgun (WGS) entry which is preliminary data.</text>
</comment>
<dbReference type="EMBL" id="BAABRN010000025">
    <property type="protein sequence ID" value="GAA5502578.1"/>
    <property type="molecule type" value="Genomic_DNA"/>
</dbReference>
<evidence type="ECO:0000313" key="2">
    <source>
        <dbReference type="Proteomes" id="UP001458946"/>
    </source>
</evidence>
<proteinExistence type="predicted"/>